<protein>
    <submittedName>
        <fullName evidence="2">Uncharacterized protein</fullName>
    </submittedName>
</protein>
<gene>
    <name evidence="2" type="ORF">Ahy_A07g031525</name>
</gene>
<keyword evidence="3" id="KW-1185">Reference proteome</keyword>
<dbReference type="Proteomes" id="UP000289738">
    <property type="component" value="Chromosome A07"/>
</dbReference>
<feature type="compositionally biased region" description="Basic and acidic residues" evidence="1">
    <location>
        <begin position="192"/>
        <end position="210"/>
    </location>
</feature>
<dbReference type="AlphaFoldDB" id="A0A445C4A1"/>
<reference evidence="2 3" key="1">
    <citation type="submission" date="2019-01" db="EMBL/GenBank/DDBJ databases">
        <title>Sequencing of cultivated peanut Arachis hypogaea provides insights into genome evolution and oil improvement.</title>
        <authorList>
            <person name="Chen X."/>
        </authorList>
    </citation>
    <scope>NUCLEOTIDE SEQUENCE [LARGE SCALE GENOMIC DNA]</scope>
    <source>
        <strain evidence="3">cv. Fuhuasheng</strain>
        <tissue evidence="2">Leaves</tissue>
    </source>
</reference>
<proteinExistence type="predicted"/>
<name>A0A445C4A1_ARAHY</name>
<dbReference type="SMR" id="A0A445C4A1"/>
<accession>A0A445C4A1</accession>
<dbReference type="STRING" id="3818.A0A445C4A1"/>
<evidence type="ECO:0000256" key="1">
    <source>
        <dbReference type="SAM" id="MobiDB-lite"/>
    </source>
</evidence>
<evidence type="ECO:0000313" key="2">
    <source>
        <dbReference type="EMBL" id="RYR45721.1"/>
    </source>
</evidence>
<feature type="region of interest" description="Disordered" evidence="1">
    <location>
        <begin position="162"/>
        <end position="215"/>
    </location>
</feature>
<comment type="caution">
    <text evidence="2">The sequence shown here is derived from an EMBL/GenBank/DDBJ whole genome shotgun (WGS) entry which is preliminary data.</text>
</comment>
<evidence type="ECO:0000313" key="3">
    <source>
        <dbReference type="Proteomes" id="UP000289738"/>
    </source>
</evidence>
<sequence length="289" mass="33140">MEPQSIVVIQDSTREVNLRIFEWALNSFLLRARDKLTLAIVLHEVITPMGYKSRVDSNNMIGANQRVIEEEVNNKKKKYLKDEGLIKIFNLYQSKKVEFNIEVAIGTSPRDVALKISKKMNATWLILDRKMKNDGDYFLNKLSCGISRIRRHNRIMHLRGRPALHQNNQDHTHDSIPVSMPDSVPESTPDEPFYRPKINPDEAECSNRGEDSEETSCAPLDFASIITKKPLKGKLRRDGDLKMISTLGGSKSTMEDQESSEFLSYCGAKSFYHGRAEEYQVCEQVFHFL</sequence>
<organism evidence="2 3">
    <name type="scientific">Arachis hypogaea</name>
    <name type="common">Peanut</name>
    <dbReference type="NCBI Taxonomy" id="3818"/>
    <lineage>
        <taxon>Eukaryota</taxon>
        <taxon>Viridiplantae</taxon>
        <taxon>Streptophyta</taxon>
        <taxon>Embryophyta</taxon>
        <taxon>Tracheophyta</taxon>
        <taxon>Spermatophyta</taxon>
        <taxon>Magnoliopsida</taxon>
        <taxon>eudicotyledons</taxon>
        <taxon>Gunneridae</taxon>
        <taxon>Pentapetalae</taxon>
        <taxon>rosids</taxon>
        <taxon>fabids</taxon>
        <taxon>Fabales</taxon>
        <taxon>Fabaceae</taxon>
        <taxon>Papilionoideae</taxon>
        <taxon>50 kb inversion clade</taxon>
        <taxon>dalbergioids sensu lato</taxon>
        <taxon>Dalbergieae</taxon>
        <taxon>Pterocarpus clade</taxon>
        <taxon>Arachis</taxon>
    </lineage>
</organism>
<dbReference type="EMBL" id="SDMP01000007">
    <property type="protein sequence ID" value="RYR45721.1"/>
    <property type="molecule type" value="Genomic_DNA"/>
</dbReference>
<dbReference type="Gramene" id="arahy.Tifrunner.gnm2.ann2.Ah07g058700.1">
    <property type="protein sequence ID" value="arahy.Tifrunner.gnm2.ann2.Ah07g058700.1-CDS"/>
    <property type="gene ID" value="arahy.Tifrunner.gnm2.ann2.Ah07g058700"/>
</dbReference>